<evidence type="ECO:0000256" key="6">
    <source>
        <dbReference type="SAM" id="Phobius"/>
    </source>
</evidence>
<feature type="region of interest" description="Disordered" evidence="5">
    <location>
        <begin position="385"/>
        <end position="406"/>
    </location>
</feature>
<evidence type="ECO:0000313" key="8">
    <source>
        <dbReference type="Proteomes" id="UP001408356"/>
    </source>
</evidence>
<dbReference type="PANTHER" id="PTHR15549">
    <property type="entry name" value="PAIRED IMMUNOGLOBULIN-LIKE TYPE 2 RECEPTOR"/>
    <property type="match status" value="1"/>
</dbReference>
<evidence type="ECO:0000256" key="4">
    <source>
        <dbReference type="ARBA" id="ARBA00023136"/>
    </source>
</evidence>
<proteinExistence type="predicted"/>
<keyword evidence="2 6" id="KW-0812">Transmembrane</keyword>
<keyword evidence="4 6" id="KW-0472">Membrane</keyword>
<feature type="region of interest" description="Disordered" evidence="5">
    <location>
        <begin position="283"/>
        <end position="368"/>
    </location>
</feature>
<keyword evidence="8" id="KW-1185">Reference proteome</keyword>
<comment type="caution">
    <text evidence="7">The sequence shown here is derived from an EMBL/GenBank/DDBJ whole genome shotgun (WGS) entry which is preliminary data.</text>
</comment>
<comment type="subcellular location">
    <subcellularLocation>
        <location evidence="1">Membrane</location>
        <topology evidence="1">Single-pass membrane protein</topology>
    </subcellularLocation>
</comment>
<evidence type="ECO:0000256" key="5">
    <source>
        <dbReference type="SAM" id="MobiDB-lite"/>
    </source>
</evidence>
<feature type="compositionally biased region" description="Polar residues" evidence="5">
    <location>
        <begin position="326"/>
        <end position="360"/>
    </location>
</feature>
<dbReference type="InterPro" id="IPR051694">
    <property type="entry name" value="Immunoregulatory_rcpt-like"/>
</dbReference>
<organism evidence="7 8">
    <name type="scientific">Seiridium unicorne</name>
    <dbReference type="NCBI Taxonomy" id="138068"/>
    <lineage>
        <taxon>Eukaryota</taxon>
        <taxon>Fungi</taxon>
        <taxon>Dikarya</taxon>
        <taxon>Ascomycota</taxon>
        <taxon>Pezizomycotina</taxon>
        <taxon>Sordariomycetes</taxon>
        <taxon>Xylariomycetidae</taxon>
        <taxon>Amphisphaeriales</taxon>
        <taxon>Sporocadaceae</taxon>
        <taxon>Seiridium</taxon>
    </lineage>
</organism>
<evidence type="ECO:0000256" key="3">
    <source>
        <dbReference type="ARBA" id="ARBA00022989"/>
    </source>
</evidence>
<protein>
    <submittedName>
        <fullName evidence="7">Uncharacterized protein</fullName>
    </submittedName>
</protein>
<sequence length="406" mass="42110">MATATSTSTPTRTRRNLGPLTTTFIAPSYCNNAIAFAGCSTCSYGWLAQTCSDNAAIAGDDSSCWPTVTDNPPSITGAPAFHGWGFYSPGIMCPDGYTSACASTAGQDDGFNFQFRLTSSETAAGCCPTGYACAVLSSSDQTCVSVASSTSVLTGTCPGGGSTVTYAYKSLPSAYNNSIMDSFTLLAPLFQLVHQASDITTTTSSAAPSNTPNPDADTGTDSATEAITLSSASPSNTQGPESSTGTPLSTGATAGIGVGVAAAVILIAILSYLLWRPRRKSKAHYVDSSGPGTPMTQYPQTLGGTYDSSTRVYSELSHRSGGDPQYGQQHSRETQYGSQQQYSNQPQHGNQPQYGNQPQELSAAPKLPAELSASYTSLARYSPPAEVIHGDRDSQKVLRLGGTANV</sequence>
<gene>
    <name evidence="7" type="ORF">SUNI508_07834</name>
</gene>
<evidence type="ECO:0000256" key="1">
    <source>
        <dbReference type="ARBA" id="ARBA00004167"/>
    </source>
</evidence>
<evidence type="ECO:0000256" key="2">
    <source>
        <dbReference type="ARBA" id="ARBA00022692"/>
    </source>
</evidence>
<accession>A0ABR2UVC8</accession>
<dbReference type="Proteomes" id="UP001408356">
    <property type="component" value="Unassembled WGS sequence"/>
</dbReference>
<name>A0ABR2UVC8_9PEZI</name>
<evidence type="ECO:0000313" key="7">
    <source>
        <dbReference type="EMBL" id="KAK9418577.1"/>
    </source>
</evidence>
<feature type="transmembrane region" description="Helical" evidence="6">
    <location>
        <begin position="252"/>
        <end position="275"/>
    </location>
</feature>
<feature type="compositionally biased region" description="Low complexity" evidence="5">
    <location>
        <begin position="201"/>
        <end position="217"/>
    </location>
</feature>
<reference evidence="7 8" key="1">
    <citation type="journal article" date="2024" name="J. Plant Pathol.">
        <title>Sequence and assembly of the genome of Seiridium unicorne, isolate CBS 538.82, causal agent of cypress canker disease.</title>
        <authorList>
            <person name="Scali E."/>
            <person name="Rocca G.D."/>
            <person name="Danti R."/>
            <person name="Garbelotto M."/>
            <person name="Barberini S."/>
            <person name="Baroncelli R."/>
            <person name="Emiliani G."/>
        </authorList>
    </citation>
    <scope>NUCLEOTIDE SEQUENCE [LARGE SCALE GENOMIC DNA]</scope>
    <source>
        <strain evidence="7 8">BM-138-508</strain>
    </source>
</reference>
<dbReference type="EMBL" id="JARVKF010000363">
    <property type="protein sequence ID" value="KAK9418577.1"/>
    <property type="molecule type" value="Genomic_DNA"/>
</dbReference>
<feature type="compositionally biased region" description="Polar residues" evidence="5">
    <location>
        <begin position="290"/>
        <end position="312"/>
    </location>
</feature>
<keyword evidence="3 6" id="KW-1133">Transmembrane helix</keyword>
<feature type="region of interest" description="Disordered" evidence="5">
    <location>
        <begin position="201"/>
        <end position="221"/>
    </location>
</feature>